<reference evidence="2 3" key="1">
    <citation type="submission" date="2021-06" db="EMBL/GenBank/DDBJ databases">
        <authorList>
            <person name="Palmer J.M."/>
        </authorList>
    </citation>
    <scope>NUCLEOTIDE SEQUENCE [LARGE SCALE GENOMIC DNA]</scope>
    <source>
        <strain evidence="2 3">MEX-2019</strain>
        <tissue evidence="2">Muscle</tissue>
    </source>
</reference>
<evidence type="ECO:0000256" key="1">
    <source>
        <dbReference type="SAM" id="MobiDB-lite"/>
    </source>
</evidence>
<name>A0AAV9SR43_9TELE</name>
<accession>A0AAV9SR43</accession>
<evidence type="ECO:0000313" key="3">
    <source>
        <dbReference type="Proteomes" id="UP001311232"/>
    </source>
</evidence>
<gene>
    <name evidence="2" type="ORF">CRENBAI_025416</name>
</gene>
<dbReference type="AlphaFoldDB" id="A0AAV9SR43"/>
<organism evidence="2 3">
    <name type="scientific">Crenichthys baileyi</name>
    <name type="common">White River springfish</name>
    <dbReference type="NCBI Taxonomy" id="28760"/>
    <lineage>
        <taxon>Eukaryota</taxon>
        <taxon>Metazoa</taxon>
        <taxon>Chordata</taxon>
        <taxon>Craniata</taxon>
        <taxon>Vertebrata</taxon>
        <taxon>Euteleostomi</taxon>
        <taxon>Actinopterygii</taxon>
        <taxon>Neopterygii</taxon>
        <taxon>Teleostei</taxon>
        <taxon>Neoteleostei</taxon>
        <taxon>Acanthomorphata</taxon>
        <taxon>Ovalentaria</taxon>
        <taxon>Atherinomorphae</taxon>
        <taxon>Cyprinodontiformes</taxon>
        <taxon>Goodeidae</taxon>
        <taxon>Crenichthys</taxon>
    </lineage>
</organism>
<dbReference type="Proteomes" id="UP001311232">
    <property type="component" value="Unassembled WGS sequence"/>
</dbReference>
<feature type="region of interest" description="Disordered" evidence="1">
    <location>
        <begin position="79"/>
        <end position="115"/>
    </location>
</feature>
<feature type="compositionally biased region" description="Polar residues" evidence="1">
    <location>
        <begin position="97"/>
        <end position="115"/>
    </location>
</feature>
<keyword evidence="3" id="KW-1185">Reference proteome</keyword>
<comment type="caution">
    <text evidence="2">The sequence shown here is derived from an EMBL/GenBank/DDBJ whole genome shotgun (WGS) entry which is preliminary data.</text>
</comment>
<protein>
    <submittedName>
        <fullName evidence="2">Uncharacterized protein</fullName>
    </submittedName>
</protein>
<sequence>MDASPNLHTCSSLPASQNKTKDCFKAPAPSLNSCVDVEEGRSNKILSAGCSSCCHGHVLPREAQNKSRGVASFVSVSANDTESHGKQHGGLIFVPSRSKSPNFTTTHANVPESTL</sequence>
<proteinExistence type="predicted"/>
<dbReference type="EMBL" id="JAHHUM010000009">
    <property type="protein sequence ID" value="KAK5623926.1"/>
    <property type="molecule type" value="Genomic_DNA"/>
</dbReference>
<evidence type="ECO:0000313" key="2">
    <source>
        <dbReference type="EMBL" id="KAK5623926.1"/>
    </source>
</evidence>